<dbReference type="Proteomes" id="UP000183954">
    <property type="component" value="Unassembled WGS sequence"/>
</dbReference>
<sequence length="97" mass="11192">MIRTLSAYVNVALEDYDDSMLNHLVELMKESLREQSTETILEDTWKVEENKRRLLKNEEGVWVSQPLAGIFSEDIQENENLEVMTVGIKVDAISEYG</sequence>
<dbReference type="RefSeq" id="WP_073029123.1">
    <property type="nucleotide sequence ID" value="NZ_FQXJ01000005.1"/>
</dbReference>
<keyword evidence="2" id="KW-1185">Reference proteome</keyword>
<reference evidence="2" key="1">
    <citation type="submission" date="2016-11" db="EMBL/GenBank/DDBJ databases">
        <authorList>
            <person name="Varghese N."/>
            <person name="Submissions S."/>
        </authorList>
    </citation>
    <scope>NUCLEOTIDE SEQUENCE [LARGE SCALE GENOMIC DNA]</scope>
    <source>
        <strain evidence="2">DSM 15449</strain>
    </source>
</reference>
<dbReference type="AlphaFoldDB" id="A0A1M5WDE4"/>
<evidence type="ECO:0000313" key="1">
    <source>
        <dbReference type="EMBL" id="SHH85447.1"/>
    </source>
</evidence>
<accession>A0A1M5WDE4</accession>
<protein>
    <submittedName>
        <fullName evidence="1">Uncharacterized protein</fullName>
    </submittedName>
</protein>
<dbReference type="OrthoDB" id="1798561at2"/>
<dbReference type="STRING" id="1121420.SAMN02746098_01565"/>
<evidence type="ECO:0000313" key="2">
    <source>
        <dbReference type="Proteomes" id="UP000183954"/>
    </source>
</evidence>
<organism evidence="1 2">
    <name type="scientific">Desulfosporosinus lacus DSM 15449</name>
    <dbReference type="NCBI Taxonomy" id="1121420"/>
    <lineage>
        <taxon>Bacteria</taxon>
        <taxon>Bacillati</taxon>
        <taxon>Bacillota</taxon>
        <taxon>Clostridia</taxon>
        <taxon>Eubacteriales</taxon>
        <taxon>Desulfitobacteriaceae</taxon>
        <taxon>Desulfosporosinus</taxon>
    </lineage>
</organism>
<dbReference type="EMBL" id="FQXJ01000005">
    <property type="protein sequence ID" value="SHH85447.1"/>
    <property type="molecule type" value="Genomic_DNA"/>
</dbReference>
<proteinExistence type="predicted"/>
<gene>
    <name evidence="1" type="ORF">SAMN02746098_01565</name>
</gene>
<name>A0A1M5WDE4_9FIRM</name>